<evidence type="ECO:0000313" key="4">
    <source>
        <dbReference type="Proteomes" id="UP000266272"/>
    </source>
</evidence>
<feature type="domain" description="SAP" evidence="2">
    <location>
        <begin position="4"/>
        <end position="38"/>
    </location>
</feature>
<dbReference type="PANTHER" id="PTHR47031:SF3">
    <property type="entry name" value="SAP DOMAIN-CONTAINING PROTEIN"/>
    <property type="match status" value="1"/>
</dbReference>
<feature type="region of interest" description="Disordered" evidence="1">
    <location>
        <begin position="434"/>
        <end position="480"/>
    </location>
</feature>
<feature type="compositionally biased region" description="Low complexity" evidence="1">
    <location>
        <begin position="87"/>
        <end position="96"/>
    </location>
</feature>
<feature type="compositionally biased region" description="Basic and acidic residues" evidence="1">
    <location>
        <begin position="468"/>
        <end position="480"/>
    </location>
</feature>
<dbReference type="InterPro" id="IPR036361">
    <property type="entry name" value="SAP_dom_sf"/>
</dbReference>
<feature type="compositionally biased region" description="Low complexity" evidence="1">
    <location>
        <begin position="139"/>
        <end position="158"/>
    </location>
</feature>
<dbReference type="InterPro" id="IPR035979">
    <property type="entry name" value="RBD_domain_sf"/>
</dbReference>
<dbReference type="SMART" id="SM00513">
    <property type="entry name" value="SAP"/>
    <property type="match status" value="1"/>
</dbReference>
<dbReference type="Proteomes" id="UP000266272">
    <property type="component" value="Unassembled WGS sequence"/>
</dbReference>
<gene>
    <name evidence="3" type="ORF">TARUN_10023</name>
</gene>
<dbReference type="PANTHER" id="PTHR47031">
    <property type="entry name" value="SAP DNA-BINDING DOMAIN-CONTAINING PROTEIN"/>
    <property type="match status" value="1"/>
</dbReference>
<reference evidence="3 4" key="1">
    <citation type="journal article" date="2018" name="PLoS Pathog.">
        <title>Evolution of structural diversity of trichothecenes, a family of toxins produced by plant pathogenic and entomopathogenic fungi.</title>
        <authorList>
            <person name="Proctor R.H."/>
            <person name="McCormick S.P."/>
            <person name="Kim H.S."/>
            <person name="Cardoza R.E."/>
            <person name="Stanley A.M."/>
            <person name="Lindo L."/>
            <person name="Kelly A."/>
            <person name="Brown D.W."/>
            <person name="Lee T."/>
            <person name="Vaughan M.M."/>
            <person name="Alexander N.J."/>
            <person name="Busman M."/>
            <person name="Gutierrez S."/>
        </authorList>
    </citation>
    <scope>NUCLEOTIDE SEQUENCE [LARGE SCALE GENOMIC DNA]</scope>
    <source>
        <strain evidence="3 4">IBT 40837</strain>
    </source>
</reference>
<comment type="caution">
    <text evidence="3">The sequence shown here is derived from an EMBL/GenBank/DDBJ whole genome shotgun (WGS) entry which is preliminary data.</text>
</comment>
<feature type="compositionally biased region" description="Basic and acidic residues" evidence="1">
    <location>
        <begin position="269"/>
        <end position="282"/>
    </location>
</feature>
<dbReference type="SUPFAM" id="SSF68906">
    <property type="entry name" value="SAP domain"/>
    <property type="match status" value="1"/>
</dbReference>
<proteinExistence type="predicted"/>
<feature type="compositionally biased region" description="Acidic residues" evidence="1">
    <location>
        <begin position="38"/>
        <end position="69"/>
    </location>
</feature>
<feature type="compositionally biased region" description="Low complexity" evidence="1">
    <location>
        <begin position="197"/>
        <end position="208"/>
    </location>
</feature>
<dbReference type="SUPFAM" id="SSF54928">
    <property type="entry name" value="RNA-binding domain, RBD"/>
    <property type="match status" value="1"/>
</dbReference>
<dbReference type="GO" id="GO:0003676">
    <property type="term" value="F:nucleic acid binding"/>
    <property type="evidence" value="ECO:0007669"/>
    <property type="project" value="InterPro"/>
</dbReference>
<feature type="non-terminal residue" evidence="3">
    <location>
        <position position="480"/>
    </location>
</feature>
<dbReference type="Pfam" id="PF02037">
    <property type="entry name" value="SAP"/>
    <property type="match status" value="1"/>
</dbReference>
<feature type="compositionally biased region" description="Polar residues" evidence="1">
    <location>
        <begin position="176"/>
        <end position="196"/>
    </location>
</feature>
<dbReference type="CDD" id="cd12432">
    <property type="entry name" value="RRM_ACINU"/>
    <property type="match status" value="1"/>
</dbReference>
<keyword evidence="4" id="KW-1185">Reference proteome</keyword>
<feature type="region of interest" description="Disordered" evidence="1">
    <location>
        <begin position="38"/>
        <end position="282"/>
    </location>
</feature>
<accession>A0A395N991</accession>
<name>A0A395N991_TRIAR</name>
<dbReference type="STRING" id="490622.A0A395N991"/>
<dbReference type="InterPro" id="IPR003034">
    <property type="entry name" value="SAP_dom"/>
</dbReference>
<dbReference type="PROSITE" id="PS50800">
    <property type="entry name" value="SAP"/>
    <property type="match status" value="1"/>
</dbReference>
<evidence type="ECO:0000259" key="2">
    <source>
        <dbReference type="PROSITE" id="PS50800"/>
    </source>
</evidence>
<dbReference type="OrthoDB" id="5348404at2759"/>
<dbReference type="InterPro" id="IPR034257">
    <property type="entry name" value="Acinus_RRM"/>
</dbReference>
<feature type="compositionally biased region" description="Basic and acidic residues" evidence="1">
    <location>
        <begin position="110"/>
        <end position="121"/>
    </location>
</feature>
<feature type="compositionally biased region" description="Polar residues" evidence="1">
    <location>
        <begin position="435"/>
        <end position="447"/>
    </location>
</feature>
<dbReference type="EMBL" id="PXOA01000914">
    <property type="protein sequence ID" value="RFU72243.1"/>
    <property type="molecule type" value="Genomic_DNA"/>
</dbReference>
<sequence length="480" mass="52375">MTDWSKLKVVDLKAELKRRGLSYAGLKGELVARLVAADEEIAQQGEENPEEDEKPQEPEPEQEQEQEQEQEPKPKLEEQPNEPTPPTTAEAENVEAGPEPVAVQPPSPQAKEREPTPEEKAGPGQEVEPAQPKEDRIVPSAAAEPESIASAAENPSEAPEGDDNQGGEAAADSLPPTGQTPPERTTSSTPQKRAQQPTEETSIEPTPEAQKRKRRSHSPLPSEEDIARKRARADNTTNGDSAHAAGETNEADVDMTIAGAPEVTSQEVNKGDSDVKMTEDSRKASLSPVADIAPVEMDIERTVEPAVHASTAALYISNLMRPLRPADIRDHLVSLTSTPDSPECIVNFYLDQIRTHAFVIFDSESSAARVRAALHNSVWPNESNRKALSVDFIPPEKVGEWIEMEEAGGRRSASRWQVVYRAGPDGSFEAILESGSVSKTDPLATTRQPPPPRIGAESSNAIPVAPRSHRERERERERER</sequence>
<dbReference type="AlphaFoldDB" id="A0A395N991"/>
<dbReference type="Gene3D" id="1.10.720.30">
    <property type="entry name" value="SAP domain"/>
    <property type="match status" value="1"/>
</dbReference>
<organism evidence="3 4">
    <name type="scientific">Trichoderma arundinaceum</name>
    <dbReference type="NCBI Taxonomy" id="490622"/>
    <lineage>
        <taxon>Eukaryota</taxon>
        <taxon>Fungi</taxon>
        <taxon>Dikarya</taxon>
        <taxon>Ascomycota</taxon>
        <taxon>Pezizomycotina</taxon>
        <taxon>Sordariomycetes</taxon>
        <taxon>Hypocreomycetidae</taxon>
        <taxon>Hypocreales</taxon>
        <taxon>Hypocreaceae</taxon>
        <taxon>Trichoderma</taxon>
    </lineage>
</organism>
<protein>
    <submittedName>
        <fullName evidence="3">Sap domain-containing</fullName>
    </submittedName>
</protein>
<evidence type="ECO:0000313" key="3">
    <source>
        <dbReference type="EMBL" id="RFU72243.1"/>
    </source>
</evidence>
<evidence type="ECO:0000256" key="1">
    <source>
        <dbReference type="SAM" id="MobiDB-lite"/>
    </source>
</evidence>